<keyword evidence="2" id="KW-0547">Nucleotide-binding</keyword>
<dbReference type="PROSITE" id="PS51192">
    <property type="entry name" value="HELICASE_ATP_BIND_1"/>
    <property type="match status" value="1"/>
</dbReference>
<proteinExistence type="predicted"/>
<dbReference type="EMBL" id="CAJPDT010000076">
    <property type="protein sequence ID" value="CAF9934370.1"/>
    <property type="molecule type" value="Genomic_DNA"/>
</dbReference>
<dbReference type="PROSITE" id="PS00690">
    <property type="entry name" value="DEAH_ATP_HELICASE"/>
    <property type="match status" value="1"/>
</dbReference>
<comment type="caution">
    <text evidence="8">The sequence shown here is derived from an EMBL/GenBank/DDBJ whole genome shotgun (WGS) entry which is preliminary data.</text>
</comment>
<evidence type="ECO:0000256" key="5">
    <source>
        <dbReference type="SAM" id="MobiDB-lite"/>
    </source>
</evidence>
<evidence type="ECO:0000256" key="2">
    <source>
        <dbReference type="ARBA" id="ARBA00022741"/>
    </source>
</evidence>
<feature type="region of interest" description="Disordered" evidence="5">
    <location>
        <begin position="788"/>
        <end position="807"/>
    </location>
</feature>
<dbReference type="Pfam" id="PF00271">
    <property type="entry name" value="Helicase_C"/>
    <property type="match status" value="1"/>
</dbReference>
<evidence type="ECO:0000259" key="6">
    <source>
        <dbReference type="PROSITE" id="PS51192"/>
    </source>
</evidence>
<dbReference type="Pfam" id="PF00270">
    <property type="entry name" value="DEAD"/>
    <property type="match status" value="1"/>
</dbReference>
<keyword evidence="4" id="KW-0067">ATP-binding</keyword>
<dbReference type="PANTHER" id="PTHR18934:SF203">
    <property type="entry name" value="ATP-DEPENDENT RNA HELICASE A"/>
    <property type="match status" value="1"/>
</dbReference>
<feature type="domain" description="Helicase ATP-binding" evidence="6">
    <location>
        <begin position="558"/>
        <end position="733"/>
    </location>
</feature>
<keyword evidence="3" id="KW-0378">Hydrolase</keyword>
<dbReference type="Gene3D" id="3.40.50.300">
    <property type="entry name" value="P-loop containing nucleotide triphosphate hydrolases"/>
    <property type="match status" value="2"/>
</dbReference>
<dbReference type="SUPFAM" id="SSF52540">
    <property type="entry name" value="P-loop containing nucleoside triphosphate hydrolases"/>
    <property type="match status" value="1"/>
</dbReference>
<feature type="region of interest" description="Disordered" evidence="5">
    <location>
        <begin position="1"/>
        <end position="157"/>
    </location>
</feature>
<dbReference type="CDD" id="cd17917">
    <property type="entry name" value="DEXHc_RHA-like"/>
    <property type="match status" value="1"/>
</dbReference>
<dbReference type="Pfam" id="PF04408">
    <property type="entry name" value="WHD_HA2"/>
    <property type="match status" value="1"/>
</dbReference>
<dbReference type="PROSITE" id="PS51194">
    <property type="entry name" value="HELICASE_CTER"/>
    <property type="match status" value="1"/>
</dbReference>
<dbReference type="Pfam" id="PF21010">
    <property type="entry name" value="HA2_C"/>
    <property type="match status" value="1"/>
</dbReference>
<dbReference type="SMART" id="SM00490">
    <property type="entry name" value="HELICc"/>
    <property type="match status" value="1"/>
</dbReference>
<dbReference type="GO" id="GO:0003724">
    <property type="term" value="F:RNA helicase activity"/>
    <property type="evidence" value="ECO:0007669"/>
    <property type="project" value="UniProtKB-EC"/>
</dbReference>
<feature type="compositionally biased region" description="Polar residues" evidence="5">
    <location>
        <begin position="24"/>
        <end position="34"/>
    </location>
</feature>
<dbReference type="InterPro" id="IPR007502">
    <property type="entry name" value="Helicase-assoc_dom"/>
</dbReference>
<dbReference type="Gene3D" id="1.20.120.1080">
    <property type="match status" value="1"/>
</dbReference>
<evidence type="ECO:0000256" key="3">
    <source>
        <dbReference type="ARBA" id="ARBA00022801"/>
    </source>
</evidence>
<feature type="compositionally biased region" description="Polar residues" evidence="5">
    <location>
        <begin position="64"/>
        <end position="100"/>
    </location>
</feature>
<dbReference type="GO" id="GO:0003723">
    <property type="term" value="F:RNA binding"/>
    <property type="evidence" value="ECO:0007669"/>
    <property type="project" value="TreeGrafter"/>
</dbReference>
<gene>
    <name evidence="8" type="primary">DHX9</name>
    <name evidence="8" type="ORF">IMSHALPRED_009681</name>
</gene>
<keyword evidence="8" id="KW-0347">Helicase</keyword>
<evidence type="ECO:0000313" key="8">
    <source>
        <dbReference type="EMBL" id="CAF9934370.1"/>
    </source>
</evidence>
<evidence type="ECO:0000313" key="9">
    <source>
        <dbReference type="Proteomes" id="UP000664534"/>
    </source>
</evidence>
<dbReference type="InterPro" id="IPR048333">
    <property type="entry name" value="HA2_WH"/>
</dbReference>
<reference evidence="8" key="1">
    <citation type="submission" date="2021-03" db="EMBL/GenBank/DDBJ databases">
        <authorList>
            <person name="Tagirdzhanova G."/>
        </authorList>
    </citation>
    <scope>NUCLEOTIDE SEQUENCE</scope>
</reference>
<feature type="domain" description="Helicase C-terminal" evidence="7">
    <location>
        <begin position="845"/>
        <end position="1017"/>
    </location>
</feature>
<dbReference type="GO" id="GO:0016787">
    <property type="term" value="F:hydrolase activity"/>
    <property type="evidence" value="ECO:0007669"/>
    <property type="project" value="UniProtKB-KW"/>
</dbReference>
<dbReference type="GO" id="GO:1990904">
    <property type="term" value="C:ribonucleoprotein complex"/>
    <property type="evidence" value="ECO:0007669"/>
    <property type="project" value="UniProtKB-ARBA"/>
</dbReference>
<evidence type="ECO:0000259" key="7">
    <source>
        <dbReference type="PROSITE" id="PS51194"/>
    </source>
</evidence>
<dbReference type="InterPro" id="IPR001650">
    <property type="entry name" value="Helicase_C-like"/>
</dbReference>
<dbReference type="Proteomes" id="UP000664534">
    <property type="component" value="Unassembled WGS sequence"/>
</dbReference>
<dbReference type="CDD" id="cd18791">
    <property type="entry name" value="SF2_C_RHA"/>
    <property type="match status" value="1"/>
</dbReference>
<dbReference type="GO" id="GO:0005524">
    <property type="term" value="F:ATP binding"/>
    <property type="evidence" value="ECO:0007669"/>
    <property type="project" value="UniProtKB-KW"/>
</dbReference>
<protein>
    <recommendedName>
        <fullName evidence="1">RNA helicase</fullName>
        <ecNumber evidence="1">3.6.4.13</ecNumber>
    </recommendedName>
</protein>
<dbReference type="PANTHER" id="PTHR18934">
    <property type="entry name" value="ATP-DEPENDENT RNA HELICASE"/>
    <property type="match status" value="1"/>
</dbReference>
<dbReference type="EC" id="3.6.4.13" evidence="1"/>
<feature type="region of interest" description="Disordered" evidence="5">
    <location>
        <begin position="1405"/>
        <end position="1441"/>
    </location>
</feature>
<dbReference type="SMART" id="SM00847">
    <property type="entry name" value="HA2"/>
    <property type="match status" value="1"/>
</dbReference>
<evidence type="ECO:0000256" key="1">
    <source>
        <dbReference type="ARBA" id="ARBA00012552"/>
    </source>
</evidence>
<dbReference type="InterPro" id="IPR027417">
    <property type="entry name" value="P-loop_NTPase"/>
</dbReference>
<keyword evidence="9" id="KW-1185">Reference proteome</keyword>
<evidence type="ECO:0000256" key="4">
    <source>
        <dbReference type="ARBA" id="ARBA00022840"/>
    </source>
</evidence>
<dbReference type="InterPro" id="IPR011545">
    <property type="entry name" value="DEAD/DEAH_box_helicase_dom"/>
</dbReference>
<name>A0A8H3IYL8_9LECA</name>
<dbReference type="InterPro" id="IPR014001">
    <property type="entry name" value="Helicase_ATP-bd"/>
</dbReference>
<accession>A0A8H3IYL8</accession>
<organism evidence="8 9">
    <name type="scientific">Imshaugia aleurites</name>
    <dbReference type="NCBI Taxonomy" id="172621"/>
    <lineage>
        <taxon>Eukaryota</taxon>
        <taxon>Fungi</taxon>
        <taxon>Dikarya</taxon>
        <taxon>Ascomycota</taxon>
        <taxon>Pezizomycotina</taxon>
        <taxon>Lecanoromycetes</taxon>
        <taxon>OSLEUM clade</taxon>
        <taxon>Lecanoromycetidae</taxon>
        <taxon>Lecanorales</taxon>
        <taxon>Lecanorineae</taxon>
        <taxon>Parmeliaceae</taxon>
        <taxon>Imshaugia</taxon>
    </lineage>
</organism>
<dbReference type="OrthoDB" id="5600252at2759"/>
<sequence>MPSTVHSRNALAFQRRRGGKQERYSSTGQELKSIQNDERTAAMLHGKKGVDGEKASKRPPPVHTASNPSPQSAILSRHNAQTSTQPRQAGNRPLNQTQRGQPGVASRKRKATAPLNQRPARRQRVSAPELKDEAYIRTTMQMPTPKDYPNAPQGVFKNPKASIHDMAQNLAECRSEFTALAQGAYQCTAYYNSAMHNQVIIGEGRTKASRSVSKIPGYTNLLQKAAEDTAWLHMVAKFHEQGILGEIFDKNSGTNQVNRQSMIKARAEEKDIMMDIYNYAARFDTVPKISTGIHTRVERQRRRKYIEMVVELPEQGIRVISQAGEIAVAEVRAANMFKEEAERYQKQHGSEIIIVKDSGALTTDNSPKFMDFYKIIRPGVIIKTEVTRPKEKMGLGKVPNCAQVTINGEAVGEPVEMMVKKKAEETAFLTAAIVLKKREPELYPRFLRALRHGNGQILRPVAPLDMPVDEDCSLVMRETLLAARRAGLPDAVQDVGSEADLSESRRGGYRRPLGAYEAQQQDEKLLRSMNEFLQDPKLADLRKQKAELPMNQYRAKILDLVNDNIYSIIVGATGSGKTTQVPQILLEDAISKGKGASCNVICTQPRRIAAISVAKRVAVERAETIQETVGYHVRFDPKLPQFGGSVTYCTTGILQQQLQHNPDEVMDNVSHLVIDEVHERDMLIDFLLILLKKNIMRRHALGKSNPQVVLMSATMDTELFASYFKSDIAGKGTIDCPSLSVPGRTFPVKERYLDEILKDISATSSPAETKSMHADFDTKDYLDVETRFRNDNPTTDSQESADGSRKEISLIEWKRERNSVASEGAPDPTVEKENALMPFGLVACTIAHIAKTSREGAILVFLPGLAEIVKVEEILKSQRLGVDFNDESKFKLCLLHSSLPAAQNTVFDPVPEGCRKIILGTNIAETSITIPDVQYVVDTGKHREKQYDQTRRISQLLCTWISKSNSKQRAGRAGRVQNGNYYALFTKERYEKLRAIGLPELLRVDLQEICLKVKAQAFQAPIREFLAEAIEPPDPKAVDSSIANLEALDALTDDGEVITPLGRLLSSLPVHPTLGKMIVLGIIFRCLDPMLILGAASAERPLFLNPLDARNEAAQAKLSFVEGSGSDHIALLNAVRELRRVRDNRGEYWMKDFAHRNFLHINAFKTIDATAQQIEDILVEARLIPRSSRFTRLNSQFGDPSLNENSHKVPLIKALALAGLHPNLAINNGGMSFRTVGEKTCLVHPSSINSPRGKKDDFRVARNTLYMYSAMARSNDGRSTFLRDTTEATPLMATLFGGKLKQNEERGSIVELDGWLPFYIMSPDRRSAKTLIEFRKGLERLLAVAFKELGNLSSAPSGKFGEGTLGQRTFLADEKVRKLFAGGLVEVLDRDVKVGEVVASRGWGGERVQAQSQGQREGWSQGKDERAPQAQGRTRRVERSGRMPAFYEDLMKI</sequence>
<feature type="compositionally biased region" description="Polar residues" evidence="5">
    <location>
        <begin position="791"/>
        <end position="801"/>
    </location>
</feature>
<dbReference type="SMART" id="SM00487">
    <property type="entry name" value="DEXDc"/>
    <property type="match status" value="1"/>
</dbReference>
<dbReference type="InterPro" id="IPR002464">
    <property type="entry name" value="DNA/RNA_helicase_DEAH_CS"/>
</dbReference>